<feature type="compositionally biased region" description="Polar residues" evidence="11">
    <location>
        <begin position="1096"/>
        <end position="1108"/>
    </location>
</feature>
<evidence type="ECO:0000256" key="9">
    <source>
        <dbReference type="ARBA" id="ARBA00023180"/>
    </source>
</evidence>
<comment type="catalytic activity">
    <reaction evidence="1">
        <text>Random hydrolysis of (1-&gt;6)-alpha-D-mannosidic linkages in unbranched (1-&gt;6)-mannans.</text>
        <dbReference type="EC" id="3.2.1.101"/>
    </reaction>
</comment>
<dbReference type="Proteomes" id="UP000078240">
    <property type="component" value="Unassembled WGS sequence"/>
</dbReference>
<dbReference type="InterPro" id="IPR014480">
    <property type="entry name" value="Mannan-1_6-alpha_mannosidase"/>
</dbReference>
<evidence type="ECO:0000256" key="10">
    <source>
        <dbReference type="ARBA" id="ARBA00023295"/>
    </source>
</evidence>
<dbReference type="InterPro" id="IPR034686">
    <property type="entry name" value="Terpene_cyclase-like_2"/>
</dbReference>
<dbReference type="GO" id="GO:0012505">
    <property type="term" value="C:endomembrane system"/>
    <property type="evidence" value="ECO:0007669"/>
    <property type="project" value="UniProtKB-SubCell"/>
</dbReference>
<evidence type="ECO:0000256" key="11">
    <source>
        <dbReference type="SAM" id="MobiDB-lite"/>
    </source>
</evidence>
<dbReference type="EC" id="3.2.1.101" evidence="5"/>
<evidence type="ECO:0000256" key="2">
    <source>
        <dbReference type="ARBA" id="ARBA00004308"/>
    </source>
</evidence>
<dbReference type="SUPFAM" id="SSF48208">
    <property type="entry name" value="Six-hairpin glycosidases"/>
    <property type="match status" value="1"/>
</dbReference>
<evidence type="ECO:0000256" key="8">
    <source>
        <dbReference type="ARBA" id="ARBA00023136"/>
    </source>
</evidence>
<keyword evidence="6" id="KW-0732">Signal</keyword>
<dbReference type="GO" id="GO:0010333">
    <property type="term" value="F:terpene synthase activity"/>
    <property type="evidence" value="ECO:0007669"/>
    <property type="project" value="InterPro"/>
</dbReference>
<evidence type="ECO:0000256" key="7">
    <source>
        <dbReference type="ARBA" id="ARBA00022801"/>
    </source>
</evidence>
<evidence type="ECO:0000256" key="6">
    <source>
        <dbReference type="ARBA" id="ARBA00022729"/>
    </source>
</evidence>
<dbReference type="Pfam" id="PF13489">
    <property type="entry name" value="Methyltransf_23"/>
    <property type="match status" value="1"/>
</dbReference>
<reference evidence="12 13" key="1">
    <citation type="submission" date="2016-01" db="EMBL/GenBank/DDBJ databases">
        <title>Biosynthesis of antibiotic leucinostatins and their inhibition on Phytophthora in bio-control Purpureocillium lilacinum.</title>
        <authorList>
            <person name="Wang G."/>
            <person name="Liu Z."/>
            <person name="Lin R."/>
            <person name="Li E."/>
            <person name="Mao Z."/>
            <person name="Ling J."/>
            <person name="Yin W."/>
            <person name="Xie B."/>
        </authorList>
    </citation>
    <scope>NUCLEOTIDE SEQUENCE [LARGE SCALE GENOMIC DNA]</scope>
    <source>
        <strain evidence="12">PLBJ-1</strain>
    </source>
</reference>
<keyword evidence="7 12" id="KW-0378">Hydrolase</keyword>
<dbReference type="GO" id="GO:0008496">
    <property type="term" value="F:mannan endo-1,6-alpha-mannosidase activity"/>
    <property type="evidence" value="ECO:0007669"/>
    <property type="project" value="UniProtKB-EC"/>
</dbReference>
<dbReference type="SFLD" id="SFLDS00005">
    <property type="entry name" value="Isoprenoid_Synthase_Type_I"/>
    <property type="match status" value="1"/>
</dbReference>
<comment type="caution">
    <text evidence="12">The sequence shown here is derived from an EMBL/GenBank/DDBJ whole genome shotgun (WGS) entry which is preliminary data.</text>
</comment>
<dbReference type="InterPro" id="IPR008928">
    <property type="entry name" value="6-hairpin_glycosidase_sf"/>
</dbReference>
<feature type="region of interest" description="Disordered" evidence="11">
    <location>
        <begin position="1084"/>
        <end position="1108"/>
    </location>
</feature>
<sequence length="1131" mass="126424">MSKDKELRIYHELRDWPRPAYPFPDLVSPFIEDLADEYYEWIDADCQFESRSAREAHKRHRLTDIAARAFPSLTIDELRPIARFTAFLAILDDIMDHSDPNELNNVKRRILAILNGDEQTLPQPGFYRQIHAIRQECLDCSMPIHLFDEFVSSIVELMIGYAREKTYNAKNEPPPFSVYQSIRRQTSGGLCYAKYLCIHENYRNLPGEVFSHPAVLRMHDLIARIIGYHNDFISLPKELSREGDVVNIVISIQRESGLELKDAYMKALGVHDADLAEFVQLQSELPDFGQWQQKAKDYVADLGTLVQGVYAWHVKNTGRYVPGAYVEPEDKVQLEAMATEKNSPLSAYDALDSGASPPPADLELGLVGKMDGHDYPEGGRAGDGDGERAVPLQGFEFTFDLPFTSGNSIEAEPWDMSDTASLSESVQSFPEEFGRTYHAYRAGSYAFPNDAPEQERLALQGECIKRVLGDRLYFAPLSPSRPPLRILDIATGVGDWAIDMGDLFPGSTIIATDLSPIQPENVPPNVYFYVEDSTDPWDFTHQFDYIHTRSTVGCWASFETQIAEQAFQALEPGGWFESQEVDSIVCCDDGTLTPDNPVAVLFNDLVEAAGKLDRPAILGATLKEVYERVGFVDVQQRGIKMPIGGWARDMRLKEIGLMWRANLLEGLAGFSYQLLNRAFDRTVEEINVSLIEADSIRNVAATIAYDAMGYYKGNVSKNEVDVGDVQKPYYWWVAGALWGAMLDYYYYTRDPTYNDVVLQALLAPVNMGANHDYTPKARELEEGNDDLFFWGSAVLSAAERNFPQPNTSLPSWLDLGANIFNALVSRWDPSTCGGGLRWQIYASNPNGLSYKNSVSNGGFFQLAARMARATNNNTYLDWANRLWNWSSDVGFIDPDRFHVYDGADSRDNCSQTNYHSFTYTSGIYLYGAAILADHTGDQLWKTRTENLLRGAGWFFSPFENATNVMYEAACEKNNACTADMTTFKGYLSRFIWQTVKLVPSLRSEAEKWLLPSAKAAAVSCSGGVDGHTCGQRWYVHGFDGIAGLGEQMCALETIQGLLIDDVDPPLKGDKIKVIRDTKWVPLGAATTTSKGHDEPTSTGDPQPTETEDSANVATAHFGLVLVSIATILFIF</sequence>
<dbReference type="CDD" id="cd02440">
    <property type="entry name" value="AdoMet_MTases"/>
    <property type="match status" value="1"/>
</dbReference>
<comment type="subcellular location">
    <subcellularLocation>
        <location evidence="2">Endomembrane system</location>
    </subcellularLocation>
</comment>
<dbReference type="PANTHER" id="PTHR12145:SF38">
    <property type="entry name" value="MANNAN ENDO-1,6-ALPHA-MANNOSIDASE"/>
    <property type="match status" value="1"/>
</dbReference>
<dbReference type="GO" id="GO:0009272">
    <property type="term" value="P:fungal-type cell wall biogenesis"/>
    <property type="evidence" value="ECO:0007669"/>
    <property type="project" value="TreeGrafter"/>
</dbReference>
<comment type="similarity">
    <text evidence="4">Belongs to the glycosyl hydrolase 76 family.</text>
</comment>
<keyword evidence="9" id="KW-0325">Glycoprotein</keyword>
<dbReference type="Pfam" id="PF03663">
    <property type="entry name" value="Glyco_hydro_76"/>
    <property type="match status" value="1"/>
</dbReference>
<dbReference type="GO" id="GO:0016052">
    <property type="term" value="P:carbohydrate catabolic process"/>
    <property type="evidence" value="ECO:0007669"/>
    <property type="project" value="InterPro"/>
</dbReference>
<dbReference type="Pfam" id="PF19086">
    <property type="entry name" value="Terpene_syn_C_2"/>
    <property type="match status" value="1"/>
</dbReference>
<dbReference type="EMBL" id="LSBH01000006">
    <property type="protein sequence ID" value="OAQ77828.1"/>
    <property type="molecule type" value="Genomic_DNA"/>
</dbReference>
<keyword evidence="8" id="KW-0472">Membrane</keyword>
<evidence type="ECO:0000313" key="13">
    <source>
        <dbReference type="Proteomes" id="UP000078240"/>
    </source>
</evidence>
<organism evidence="12 13">
    <name type="scientific">Purpureocillium lilacinum</name>
    <name type="common">Paecilomyces lilacinus</name>
    <dbReference type="NCBI Taxonomy" id="33203"/>
    <lineage>
        <taxon>Eukaryota</taxon>
        <taxon>Fungi</taxon>
        <taxon>Dikarya</taxon>
        <taxon>Ascomycota</taxon>
        <taxon>Pezizomycotina</taxon>
        <taxon>Sordariomycetes</taxon>
        <taxon>Hypocreomycetidae</taxon>
        <taxon>Hypocreales</taxon>
        <taxon>Ophiocordycipitaceae</taxon>
        <taxon>Purpureocillium</taxon>
    </lineage>
</organism>
<protein>
    <recommendedName>
        <fullName evidence="5">mannan endo-1,6-alpha-mannosidase</fullName>
        <ecNumber evidence="5">3.2.1.101</ecNumber>
    </recommendedName>
</protein>
<evidence type="ECO:0000313" key="12">
    <source>
        <dbReference type="EMBL" id="OAQ77828.1"/>
    </source>
</evidence>
<evidence type="ECO:0000256" key="1">
    <source>
        <dbReference type="ARBA" id="ARBA00001452"/>
    </source>
</evidence>
<keyword evidence="10" id="KW-0326">Glycosidase</keyword>
<dbReference type="Gene3D" id="1.10.600.10">
    <property type="entry name" value="Farnesyl Diphosphate Synthase"/>
    <property type="match status" value="1"/>
</dbReference>
<dbReference type="FunFam" id="1.50.10.20:FF:000006">
    <property type="entry name" value="Mannan endo-1,6-alpha-mannosidase"/>
    <property type="match status" value="1"/>
</dbReference>
<dbReference type="SFLD" id="SFLDG01020">
    <property type="entry name" value="Terpene_Cyclase_Like_2"/>
    <property type="match status" value="1"/>
</dbReference>
<dbReference type="Gene3D" id="1.50.10.20">
    <property type="match status" value="1"/>
</dbReference>
<dbReference type="InterPro" id="IPR029063">
    <property type="entry name" value="SAM-dependent_MTases_sf"/>
</dbReference>
<dbReference type="InterPro" id="IPR008949">
    <property type="entry name" value="Isoprenoid_synthase_dom_sf"/>
</dbReference>
<dbReference type="InterPro" id="IPR005198">
    <property type="entry name" value="Glyco_hydro_76"/>
</dbReference>
<dbReference type="SUPFAM" id="SSF48576">
    <property type="entry name" value="Terpenoid synthases"/>
    <property type="match status" value="1"/>
</dbReference>
<dbReference type="AlphaFoldDB" id="A0A179GK02"/>
<comment type="similarity">
    <text evidence="3">Belongs to the terpene synthase family.</text>
</comment>
<proteinExistence type="inferred from homology"/>
<dbReference type="SUPFAM" id="SSF53335">
    <property type="entry name" value="S-adenosyl-L-methionine-dependent methyltransferases"/>
    <property type="match status" value="1"/>
</dbReference>
<evidence type="ECO:0000256" key="4">
    <source>
        <dbReference type="ARBA" id="ARBA00009699"/>
    </source>
</evidence>
<accession>A0A179GK02</accession>
<dbReference type="GO" id="GO:0008299">
    <property type="term" value="P:isoprenoid biosynthetic process"/>
    <property type="evidence" value="ECO:0007669"/>
    <property type="project" value="UniProtKB-ARBA"/>
</dbReference>
<evidence type="ECO:0000256" key="3">
    <source>
        <dbReference type="ARBA" id="ARBA00006333"/>
    </source>
</evidence>
<dbReference type="PANTHER" id="PTHR12145">
    <property type="entry name" value="MANNAN ENDO-1,6-ALPHA-MANNOSIDASE DCW1"/>
    <property type="match status" value="1"/>
</dbReference>
<evidence type="ECO:0000256" key="5">
    <source>
        <dbReference type="ARBA" id="ARBA00012350"/>
    </source>
</evidence>
<name>A0A179GK02_PURLI</name>
<gene>
    <name evidence="12" type="ORF">VFPBJ_08301</name>
</gene>
<dbReference type="Gene3D" id="3.40.50.150">
    <property type="entry name" value="Vaccinia Virus protein VP39"/>
    <property type="match status" value="1"/>
</dbReference>